<protein>
    <recommendedName>
        <fullName evidence="6">Apoptosis inhibitor 5</fullName>
    </recommendedName>
</protein>
<dbReference type="GO" id="GO:0003723">
    <property type="term" value="F:RNA binding"/>
    <property type="evidence" value="ECO:0007669"/>
    <property type="project" value="TreeGrafter"/>
</dbReference>
<evidence type="ECO:0000313" key="5">
    <source>
        <dbReference type="Proteomes" id="UP001049176"/>
    </source>
</evidence>
<dbReference type="InterPro" id="IPR011989">
    <property type="entry name" value="ARM-like"/>
</dbReference>
<dbReference type="EMBL" id="CM032181">
    <property type="protein sequence ID" value="KAG7098253.1"/>
    <property type="molecule type" value="Genomic_DNA"/>
</dbReference>
<dbReference type="Proteomes" id="UP001049176">
    <property type="component" value="Chromosome 1"/>
</dbReference>
<feature type="compositionally biased region" description="Pro residues" evidence="3">
    <location>
        <begin position="439"/>
        <end position="448"/>
    </location>
</feature>
<dbReference type="GO" id="GO:0005634">
    <property type="term" value="C:nucleus"/>
    <property type="evidence" value="ECO:0007669"/>
    <property type="project" value="TreeGrafter"/>
</dbReference>
<feature type="region of interest" description="Disordered" evidence="3">
    <location>
        <begin position="413"/>
        <end position="551"/>
    </location>
</feature>
<comment type="caution">
    <text evidence="4">The sequence shown here is derived from an EMBL/GenBank/DDBJ whole genome shotgun (WGS) entry which is preliminary data.</text>
</comment>
<dbReference type="GO" id="GO:0043066">
    <property type="term" value="P:negative regulation of apoptotic process"/>
    <property type="evidence" value="ECO:0007669"/>
    <property type="project" value="TreeGrafter"/>
</dbReference>
<dbReference type="RefSeq" id="XP_043014723.1">
    <property type="nucleotide sequence ID" value="XM_043146023.1"/>
</dbReference>
<dbReference type="InterPro" id="IPR008383">
    <property type="entry name" value="API5"/>
</dbReference>
<dbReference type="PANTHER" id="PTHR12758">
    <property type="entry name" value="APOPTOSIS INHIBITOR 5-RELATED"/>
    <property type="match status" value="1"/>
</dbReference>
<evidence type="ECO:0000256" key="3">
    <source>
        <dbReference type="SAM" id="MobiDB-lite"/>
    </source>
</evidence>
<feature type="compositionally biased region" description="Low complexity" evidence="3">
    <location>
        <begin position="510"/>
        <end position="520"/>
    </location>
</feature>
<keyword evidence="5" id="KW-1185">Reference proteome</keyword>
<evidence type="ECO:0000256" key="1">
    <source>
        <dbReference type="ARBA" id="ARBA00009515"/>
    </source>
</evidence>
<feature type="compositionally biased region" description="Basic residues" evidence="3">
    <location>
        <begin position="598"/>
        <end position="607"/>
    </location>
</feature>
<organism evidence="4 5">
    <name type="scientific">Marasmius oreades</name>
    <name type="common">fairy-ring Marasmius</name>
    <dbReference type="NCBI Taxonomy" id="181124"/>
    <lineage>
        <taxon>Eukaryota</taxon>
        <taxon>Fungi</taxon>
        <taxon>Dikarya</taxon>
        <taxon>Basidiomycota</taxon>
        <taxon>Agaricomycotina</taxon>
        <taxon>Agaricomycetes</taxon>
        <taxon>Agaricomycetidae</taxon>
        <taxon>Agaricales</taxon>
        <taxon>Marasmiineae</taxon>
        <taxon>Marasmiaceae</taxon>
        <taxon>Marasmius</taxon>
    </lineage>
</organism>
<comment type="similarity">
    <text evidence="1">Belongs to the API5 family.</text>
</comment>
<feature type="region of interest" description="Disordered" evidence="3">
    <location>
        <begin position="565"/>
        <end position="607"/>
    </location>
</feature>
<keyword evidence="2" id="KW-0053">Apoptosis</keyword>
<feature type="region of interest" description="Disordered" evidence="3">
    <location>
        <begin position="1"/>
        <end position="22"/>
    </location>
</feature>
<dbReference type="Pfam" id="PF05918">
    <property type="entry name" value="API5"/>
    <property type="match status" value="1"/>
</dbReference>
<evidence type="ECO:0008006" key="6">
    <source>
        <dbReference type="Google" id="ProtNLM"/>
    </source>
</evidence>
<reference evidence="4" key="1">
    <citation type="journal article" date="2021" name="Genome Biol. Evol.">
        <title>The assembled and annotated genome of the fairy-ring fungus Marasmius oreades.</title>
        <authorList>
            <person name="Hiltunen M."/>
            <person name="Ament-Velasquez S.L."/>
            <person name="Johannesson H."/>
        </authorList>
    </citation>
    <scope>NUCLEOTIDE SEQUENCE</scope>
    <source>
        <strain evidence="4">03SP1</strain>
    </source>
</reference>
<dbReference type="Gene3D" id="1.25.10.10">
    <property type="entry name" value="Leucine-rich Repeat Variant"/>
    <property type="match status" value="1"/>
</dbReference>
<accession>A0A9P7V0X9</accession>
<dbReference type="PANTHER" id="PTHR12758:SF19">
    <property type="entry name" value="APOPTOSIS INHIBITOR 5"/>
    <property type="match status" value="1"/>
</dbReference>
<dbReference type="KEGG" id="more:E1B28_000215"/>
<evidence type="ECO:0000313" key="4">
    <source>
        <dbReference type="EMBL" id="KAG7098253.1"/>
    </source>
</evidence>
<evidence type="ECO:0000256" key="2">
    <source>
        <dbReference type="ARBA" id="ARBA00022703"/>
    </source>
</evidence>
<name>A0A9P7V0X9_9AGAR</name>
<feature type="compositionally biased region" description="Low complexity" evidence="3">
    <location>
        <begin position="417"/>
        <end position="431"/>
    </location>
</feature>
<dbReference type="SUPFAM" id="SSF48371">
    <property type="entry name" value="ARM repeat"/>
    <property type="match status" value="1"/>
</dbReference>
<dbReference type="GO" id="GO:0006915">
    <property type="term" value="P:apoptotic process"/>
    <property type="evidence" value="ECO:0007669"/>
    <property type="project" value="UniProtKB-KW"/>
</dbReference>
<sequence>MDGGMKDLQNLVRRAKSSPDKTGITRRNALQQLIEATRSPYSQVKIFAARNMAELFQNFPDLEEEAINAIYDLCEDQDSQVRIEGYTTLSTLSKVENKWVKRNADVLVQLLQSDEPNEVNVVRKALVEHLQMDPRVTLGVFCDQIVPSGHPMDKDEMQMRDRLRTLVLDFVANEVKKDQWKKIAVAGNDAEGTLVRGLLTALPKAGDADTQTIVKDILLQLPSFKTRSPETVRLCETIMIKAKDSRSLDMGGTSNIISPLNRTRSYLELLNTLFLQMQLGNLEALLRFYQPLASKPVLQRLPPQDQLVVISNLAETLAAATTNPSDTPLARNVLGFSSFCFDCLSSSNLTEPTPYRACLLLLQSILQMVKGGWQTPGPIVNSLQRLEKVIMTMTPPDSKKDLQDLIMSLVPKKPEASLPTATTSIPISSSSDQLTHPLPQRPVAPAPGLPIQRPPRLNKNDANGMTDIPSGSTSRKHPFNAEDVPRATKKAKKGGGDTTTDHTLTPPPSLLSRLGTRSPTVGQTNGHGRSGSALPPQQQPPTPTNLSQGLGGLSIKGAARLHLTNTNTNTNTNTEDDNNISLVDRLDGNGISEGERSNRRRRKGNVR</sequence>
<dbReference type="OrthoDB" id="19224at2759"/>
<proteinExistence type="inferred from homology"/>
<gene>
    <name evidence="4" type="ORF">E1B28_000215</name>
</gene>
<dbReference type="GeneID" id="66069291"/>
<dbReference type="AlphaFoldDB" id="A0A9P7V0X9"/>
<dbReference type="InterPro" id="IPR016024">
    <property type="entry name" value="ARM-type_fold"/>
</dbReference>